<proteinExistence type="predicted"/>
<reference evidence="1" key="1">
    <citation type="submission" date="2014-09" db="EMBL/GenBank/DDBJ databases">
        <authorList>
            <person name="Magalhaes I.L.F."/>
            <person name="Oliveira U."/>
            <person name="Santos F.R."/>
            <person name="Vidigal T.H.D.A."/>
            <person name="Brescovit A.D."/>
            <person name="Santos A.J."/>
        </authorList>
    </citation>
    <scope>NUCLEOTIDE SEQUENCE</scope>
    <source>
        <tissue evidence="1">Shoot tissue taken approximately 20 cm above the soil surface</tissue>
    </source>
</reference>
<dbReference type="EMBL" id="GBRH01228470">
    <property type="protein sequence ID" value="JAD69425.1"/>
    <property type="molecule type" value="Transcribed_RNA"/>
</dbReference>
<accession>A0A0A9C7N5</accession>
<organism evidence="1">
    <name type="scientific">Arundo donax</name>
    <name type="common">Giant reed</name>
    <name type="synonym">Donax arundinaceus</name>
    <dbReference type="NCBI Taxonomy" id="35708"/>
    <lineage>
        <taxon>Eukaryota</taxon>
        <taxon>Viridiplantae</taxon>
        <taxon>Streptophyta</taxon>
        <taxon>Embryophyta</taxon>
        <taxon>Tracheophyta</taxon>
        <taxon>Spermatophyta</taxon>
        <taxon>Magnoliopsida</taxon>
        <taxon>Liliopsida</taxon>
        <taxon>Poales</taxon>
        <taxon>Poaceae</taxon>
        <taxon>PACMAD clade</taxon>
        <taxon>Arundinoideae</taxon>
        <taxon>Arundineae</taxon>
        <taxon>Arundo</taxon>
    </lineage>
</organism>
<reference evidence="1" key="2">
    <citation type="journal article" date="2015" name="Data Brief">
        <title>Shoot transcriptome of the giant reed, Arundo donax.</title>
        <authorList>
            <person name="Barrero R.A."/>
            <person name="Guerrero F.D."/>
            <person name="Moolhuijzen P."/>
            <person name="Goolsby J.A."/>
            <person name="Tidwell J."/>
            <person name="Bellgard S.E."/>
            <person name="Bellgard M.I."/>
        </authorList>
    </citation>
    <scope>NUCLEOTIDE SEQUENCE</scope>
    <source>
        <tissue evidence="1">Shoot tissue taken approximately 20 cm above the soil surface</tissue>
    </source>
</reference>
<sequence>MAAPVELPDLVCQELRLQDAAHNL</sequence>
<evidence type="ECO:0000313" key="1">
    <source>
        <dbReference type="EMBL" id="JAD69425.1"/>
    </source>
</evidence>
<name>A0A0A9C7N5_ARUDO</name>
<dbReference type="AlphaFoldDB" id="A0A0A9C7N5"/>
<protein>
    <submittedName>
        <fullName evidence="1">Uncharacterized protein</fullName>
    </submittedName>
</protein>